<evidence type="ECO:0000313" key="2">
    <source>
        <dbReference type="EMBL" id="KOB73095.1"/>
    </source>
</evidence>
<sequence>EFVTNEATTTWKNFYEEQNKSVESSGNESGSRQPVGHLGKRVFDQQFEEQQLASLECTDDIKLTAPQNKFELSAFTNKDSKFFEDLALSCGEVTDRIDVNFSEVKQIGGDDLDEIQKDLNQHFGHGPIKRQNISEYIEVDLNMTHAMNNEDNMYITDTVHSPKVQDIFKNSSVNKDKDWVADKENIAINPYAIPRETDNFAINEQADKVLVFDGKRLTIQSENVDKESYRQTLVRDAPEEAPQRKTIVLNVNDDLPNFIDNPLMSNSDFIGIAELKKSTILDDISITEPLDVNNHRTILYDDDLGNISVTQAVPSNIVTEYKRQTKLYGDNTSNISVTQAMPSNIAEKLRTIIYDSDNSNISITQALPTNVQETKTNVQKNYKRLTICYDDGNMSITQALPPNILQEKTAKRRTIVYEDSAGNLSITQEVPNMHITETGKRRTIVYEDDAGNISVTQPIAANIIIAENSPNRRRAVVFESGTGNISVTQAVPSNVIQQQKNNDLNISETKMQILAEDSRRRTIVYENDTGNLSMTQAVPNQVIQGIATQHHKSNQVHGDDETTQAVSINQVICTLENKEKLEDIALIHENQLKHDVLTSSNATNRRGTVVFNDADADLSMTQAVPMNIIHNCNPSNKGNSSDPPVKTEVTNKRQTVFFENDEADISMEQAVNINQLIPGSMQQNAHDDLEAVLKETLHNYNKDGRRNQRTIVYDEENPNLSISQNLEVNDKNISVSQRHRDVIENELKQNTMVSEDITMEQTLPGNVAGTTDIKNTDYSQSKDPKDSILDVSMKDISVEENDESTTQARHQAEKVIRKSFKSEQPPANSAIKPIPSNFLTVKSESNTESVVKDLSKNTNIKSSTRSVSEVYVYQTALSRRNDQGNSKSKEPIVIHNDEQLSSTTKIYDNIEIKQNDKTSLASEIDEIYDDIEMNGNDENLSLSDIEMKQNDEKLSLSSEIDEIYDDIEMKGNDGNLSSFSDIDGNIEIQQNTDKLLCMKNDIQVKKSTESTNKNKQKSQIENRSKDTEQNQPELNICPSSSYSLRQKSKAILNDLLDMSDGLDEIGQTAQVDEPTKETGSVLPIMEEKLSINSNDSSDKVFVITKDSEDDNQITTDCKMSDASLRTCTISPLSLDYKGERKVVVDIQNKLEIRKDASSSKSRHCDKPVISDFNKEKYKVKELNSSIGIKSFKTANDTNELLEMLSDLTDKTMTRQTDSHLKEDEPKLKPILNKGHSYLESKCENGMEPRRRLSFATRSVVLSREELLNNISMAGASLKSRIEFDESDLNDTVNTSTHQDKSHKSVRLSSEVVKTLNFEETISETSILTDKNVSSLKKTVFGETSYTKERKAKVIPVFLKDVSDGVKELMDDLVKPNADALPYDAAGTGTSLGKTPSARSRSIQASLETSSQIDLTSALSSNCGSFHEVNVNQVSSISAIGDAVNKSVTRPLKSVIKCTSSSKNSSKIYASDTDNPPDILYKPLRQPPGREVIFDRYNPLNNILLIPETCAEVHRYNAHSSTDSINCSEQSVQISLHDKDKDTDSVSHSVQKPGNASSGNDKDSDSERGSMQCNVLHSVQKPGNASSGNDKDSDSERGSMQCNVLHSVQKPGNASSGNEEESIVLKPVLIDRSTDARPYKVKDSEVNTIMVMNVNKELVEDGSSLTLVDDAIAGSIFDEDIDSAMNISQGEMADFPVKFIYPADRNNMLGEQLDTDDTSNKDVLVRNKPKKRNYSPMRDKHKFCTMSSLDVTPKPISKMQKLSSSYVVISREDFTEKEPKIKLECVGKKSPHKSKKIKTGTSITVQQLLTEYSDPKYESSTEPSTRSPSQSDVQEYESLRMVSSFTSSKNLRDVGSAADKLPNTDWQTEPLQTDKLPNTDWQTEPLQTDKLPNTDWQTEPLQSDKLPNTDWQTEPLQTDKLPNTDWQTEPLQSDKLPNTDWQKEPLQSDKLPNTDWQTEPLQTDKLPNTDWQTEPLDDDKSKVLVMESVSSIDVVALIDMMPFMG</sequence>
<feature type="compositionally biased region" description="Polar residues" evidence="1">
    <location>
        <begin position="1863"/>
        <end position="1939"/>
    </location>
</feature>
<name>A0A0L7LCH1_OPEBR</name>
<dbReference type="STRING" id="104452.A0A0L7LCH1"/>
<feature type="non-terminal residue" evidence="2">
    <location>
        <position position="2004"/>
    </location>
</feature>
<feature type="non-terminal residue" evidence="2">
    <location>
        <position position="1"/>
    </location>
</feature>
<feature type="region of interest" description="Disordered" evidence="1">
    <location>
        <begin position="765"/>
        <end position="786"/>
    </location>
</feature>
<gene>
    <name evidence="2" type="ORF">OBRU01_11245</name>
</gene>
<protein>
    <submittedName>
        <fullName evidence="2">Uncharacterized protein</fullName>
    </submittedName>
</protein>
<feature type="region of interest" description="Disordered" evidence="1">
    <location>
        <begin position="1813"/>
        <end position="1834"/>
    </location>
</feature>
<keyword evidence="3" id="KW-1185">Reference proteome</keyword>
<feature type="region of interest" description="Disordered" evidence="1">
    <location>
        <begin position="1528"/>
        <end position="1598"/>
    </location>
</feature>
<feature type="compositionally biased region" description="Polar residues" evidence="1">
    <location>
        <begin position="1949"/>
        <end position="1971"/>
    </location>
</feature>
<reference evidence="2 3" key="1">
    <citation type="journal article" date="2015" name="Genome Biol. Evol.">
        <title>The genome of winter moth (Operophtera brumata) provides a genomic perspective on sexual dimorphism and phenology.</title>
        <authorList>
            <person name="Derks M.F."/>
            <person name="Smit S."/>
            <person name="Salis L."/>
            <person name="Schijlen E."/>
            <person name="Bossers A."/>
            <person name="Mateman C."/>
            <person name="Pijl A.S."/>
            <person name="de Ridder D."/>
            <person name="Groenen M.A."/>
            <person name="Visser M.E."/>
            <person name="Megens H.J."/>
        </authorList>
    </citation>
    <scope>NUCLEOTIDE SEQUENCE [LARGE SCALE GENOMIC DNA]</scope>
    <source>
        <strain evidence="2">WM2013NL</strain>
        <tissue evidence="2">Head and thorax</tissue>
    </source>
</reference>
<feature type="region of interest" description="Disordered" evidence="1">
    <location>
        <begin position="1006"/>
        <end position="1039"/>
    </location>
</feature>
<evidence type="ECO:0000256" key="1">
    <source>
        <dbReference type="SAM" id="MobiDB-lite"/>
    </source>
</evidence>
<comment type="caution">
    <text evidence="2">The sequence shown here is derived from an EMBL/GenBank/DDBJ whole genome shotgun (WGS) entry which is preliminary data.</text>
</comment>
<proteinExistence type="predicted"/>
<feature type="compositionally biased region" description="Polar residues" evidence="1">
    <location>
        <begin position="1029"/>
        <end position="1039"/>
    </location>
</feature>
<accession>A0A0L7LCH1</accession>
<dbReference type="Proteomes" id="UP000037510">
    <property type="component" value="Unassembled WGS sequence"/>
</dbReference>
<feature type="compositionally biased region" description="Low complexity" evidence="1">
    <location>
        <begin position="1819"/>
        <end position="1830"/>
    </location>
</feature>
<feature type="region of interest" description="Disordered" evidence="1">
    <location>
        <begin position="1852"/>
        <end position="1974"/>
    </location>
</feature>
<dbReference type="EMBL" id="JTDY01001716">
    <property type="protein sequence ID" value="KOB73095.1"/>
    <property type="molecule type" value="Genomic_DNA"/>
</dbReference>
<feature type="compositionally biased region" description="Basic and acidic residues" evidence="1">
    <location>
        <begin position="1535"/>
        <end position="1544"/>
    </location>
</feature>
<evidence type="ECO:0000313" key="3">
    <source>
        <dbReference type="Proteomes" id="UP000037510"/>
    </source>
</evidence>
<feature type="compositionally biased region" description="Polar residues" evidence="1">
    <location>
        <begin position="1545"/>
        <end position="1558"/>
    </location>
</feature>
<feature type="compositionally biased region" description="Basic and acidic residues" evidence="1">
    <location>
        <begin position="1018"/>
        <end position="1028"/>
    </location>
</feature>
<feature type="compositionally biased region" description="Polar residues" evidence="1">
    <location>
        <begin position="765"/>
        <end position="779"/>
    </location>
</feature>
<feature type="compositionally biased region" description="Polar residues" evidence="1">
    <location>
        <begin position="1568"/>
        <end position="1587"/>
    </location>
</feature>
<organism evidence="2 3">
    <name type="scientific">Operophtera brumata</name>
    <name type="common">Winter moth</name>
    <name type="synonym">Phalaena brumata</name>
    <dbReference type="NCBI Taxonomy" id="104452"/>
    <lineage>
        <taxon>Eukaryota</taxon>
        <taxon>Metazoa</taxon>
        <taxon>Ecdysozoa</taxon>
        <taxon>Arthropoda</taxon>
        <taxon>Hexapoda</taxon>
        <taxon>Insecta</taxon>
        <taxon>Pterygota</taxon>
        <taxon>Neoptera</taxon>
        <taxon>Endopterygota</taxon>
        <taxon>Lepidoptera</taxon>
        <taxon>Glossata</taxon>
        <taxon>Ditrysia</taxon>
        <taxon>Geometroidea</taxon>
        <taxon>Geometridae</taxon>
        <taxon>Larentiinae</taxon>
        <taxon>Operophtera</taxon>
    </lineage>
</organism>